<proteinExistence type="predicted"/>
<dbReference type="InterPro" id="IPR027791">
    <property type="entry name" value="Galactosyl_T_C"/>
</dbReference>
<dbReference type="InterPro" id="IPR050834">
    <property type="entry name" value="Glycosyltransf_2"/>
</dbReference>
<sequence length="267" mass="30779">MIKCSLIISTYNWPEALNLCLQSVLKQSILPSEVIIADDGSKDNTRQLIDNFRPLFTIPLIHVWQEDKGFQLSKIRNKAIAKSNYEYLIQIDGDVILNKHFIADHLKIAKRDKVIAGSRALLNKRISDYVLREKTLPSDSFLKRNCEHKLNSIRIKALTNFLSNKYKVSGKNKHYVKGCNMAFWKKDIIEINGYNEKIFGWGSEDQELVARLIKAGKKKLSLKMSGIVFHIWHKTASKQQEDKNIQILKNALLQSNYTCELGINQYL</sequence>
<evidence type="ECO:0000259" key="2">
    <source>
        <dbReference type="Pfam" id="PF00535"/>
    </source>
</evidence>
<evidence type="ECO:0000313" key="5">
    <source>
        <dbReference type="Proteomes" id="UP000266118"/>
    </source>
</evidence>
<dbReference type="PANTHER" id="PTHR43685:SF3">
    <property type="entry name" value="SLR2126 PROTEIN"/>
    <property type="match status" value="1"/>
</dbReference>
<dbReference type="Pfam" id="PF02709">
    <property type="entry name" value="Glyco_transf_7C"/>
    <property type="match status" value="1"/>
</dbReference>
<evidence type="ECO:0000259" key="3">
    <source>
        <dbReference type="Pfam" id="PF02709"/>
    </source>
</evidence>
<evidence type="ECO:0000313" key="4">
    <source>
        <dbReference type="EMBL" id="AYD49445.1"/>
    </source>
</evidence>
<dbReference type="CDD" id="cd06420">
    <property type="entry name" value="GT2_Chondriotin_Pol_N"/>
    <property type="match status" value="1"/>
</dbReference>
<protein>
    <submittedName>
        <fullName evidence="4">Glycosyltransferase</fullName>
    </submittedName>
</protein>
<dbReference type="SUPFAM" id="SSF53448">
    <property type="entry name" value="Nucleotide-diphospho-sugar transferases"/>
    <property type="match status" value="1"/>
</dbReference>
<reference evidence="4 5" key="1">
    <citation type="submission" date="2018-09" db="EMBL/GenBank/DDBJ databases">
        <title>Arachidicoccus sp. nov., a bacterium isolated from soil.</title>
        <authorList>
            <person name="Weon H.-Y."/>
            <person name="Kwon S.-W."/>
            <person name="Lee S.A."/>
        </authorList>
    </citation>
    <scope>NUCLEOTIDE SEQUENCE [LARGE SCALE GENOMIC DNA]</scope>
    <source>
        <strain evidence="4 5">KIS59-12</strain>
    </source>
</reference>
<evidence type="ECO:0000256" key="1">
    <source>
        <dbReference type="ARBA" id="ARBA00022679"/>
    </source>
</evidence>
<dbReference type="OrthoDB" id="9801954at2"/>
<dbReference type="KEGG" id="ark:D6B99_13605"/>
<accession>A0A386HU54</accession>
<dbReference type="Gene3D" id="3.90.550.10">
    <property type="entry name" value="Spore Coat Polysaccharide Biosynthesis Protein SpsA, Chain A"/>
    <property type="match status" value="1"/>
</dbReference>
<dbReference type="InterPro" id="IPR001173">
    <property type="entry name" value="Glyco_trans_2-like"/>
</dbReference>
<organism evidence="4 5">
    <name type="scientific">Arachidicoccus soli</name>
    <dbReference type="NCBI Taxonomy" id="2341117"/>
    <lineage>
        <taxon>Bacteria</taxon>
        <taxon>Pseudomonadati</taxon>
        <taxon>Bacteroidota</taxon>
        <taxon>Chitinophagia</taxon>
        <taxon>Chitinophagales</taxon>
        <taxon>Chitinophagaceae</taxon>
        <taxon>Arachidicoccus</taxon>
    </lineage>
</organism>
<feature type="domain" description="Glycosyltransferase 2-like" evidence="2">
    <location>
        <begin position="5"/>
        <end position="142"/>
    </location>
</feature>
<feature type="domain" description="Galactosyltransferase C-terminal" evidence="3">
    <location>
        <begin position="168"/>
        <end position="234"/>
    </location>
</feature>
<dbReference type="AlphaFoldDB" id="A0A386HU54"/>
<dbReference type="GO" id="GO:0016740">
    <property type="term" value="F:transferase activity"/>
    <property type="evidence" value="ECO:0007669"/>
    <property type="project" value="UniProtKB-KW"/>
</dbReference>
<dbReference type="InterPro" id="IPR029044">
    <property type="entry name" value="Nucleotide-diphossugar_trans"/>
</dbReference>
<dbReference type="Pfam" id="PF00535">
    <property type="entry name" value="Glycos_transf_2"/>
    <property type="match status" value="1"/>
</dbReference>
<dbReference type="PANTHER" id="PTHR43685">
    <property type="entry name" value="GLYCOSYLTRANSFERASE"/>
    <property type="match status" value="1"/>
</dbReference>
<dbReference type="EMBL" id="CP032489">
    <property type="protein sequence ID" value="AYD49445.1"/>
    <property type="molecule type" value="Genomic_DNA"/>
</dbReference>
<gene>
    <name evidence="4" type="ORF">D6B99_13605</name>
</gene>
<name>A0A386HU54_9BACT</name>
<dbReference type="Proteomes" id="UP000266118">
    <property type="component" value="Chromosome"/>
</dbReference>
<keyword evidence="1 4" id="KW-0808">Transferase</keyword>
<keyword evidence="5" id="KW-1185">Reference proteome</keyword>